<dbReference type="InterPro" id="IPR053204">
    <property type="entry name" value="Oxopyrrolidines_Biosynth-assoc"/>
</dbReference>
<keyword evidence="2" id="KW-1185">Reference proteome</keyword>
<sequence length="246" mass="26975">MATTMLDALSTGKASPQEVVQSVNSHVLADESKKDDVVWETWVQLFSIAGKTPPKQQGGLVEFLEVLRNSPLKNADGEDVVVEQGALWTKLPAFGWVARDLWNWDIHDPKATAQEHEDWDNKAAFLARLTAQASPEDKDDPFNYSLYALWALRDAFEQDSPGSVTNVPAIRNAAIWAIYAGKVLRKLSSEQVNADGNSGAAGPKFAGKEWKGFNPERYNIWKQGFEEAAGSVEAAKAAVEAMENLG</sequence>
<dbReference type="Proteomes" id="UP001187682">
    <property type="component" value="Unassembled WGS sequence"/>
</dbReference>
<dbReference type="InterPro" id="IPR022085">
    <property type="entry name" value="OpdG"/>
</dbReference>
<dbReference type="PANTHER" id="PTHR38797:SF6">
    <property type="match status" value="1"/>
</dbReference>
<accession>A0AAE8SX06</accession>
<organism evidence="1 2">
    <name type="scientific">Cephalotrichum gorgonifer</name>
    <dbReference type="NCBI Taxonomy" id="2041049"/>
    <lineage>
        <taxon>Eukaryota</taxon>
        <taxon>Fungi</taxon>
        <taxon>Dikarya</taxon>
        <taxon>Ascomycota</taxon>
        <taxon>Pezizomycotina</taxon>
        <taxon>Sordariomycetes</taxon>
        <taxon>Hypocreomycetidae</taxon>
        <taxon>Microascales</taxon>
        <taxon>Microascaceae</taxon>
        <taxon>Cephalotrichum</taxon>
    </lineage>
</organism>
<proteinExistence type="predicted"/>
<protein>
    <submittedName>
        <fullName evidence="1">Uncharacterized protein</fullName>
    </submittedName>
</protein>
<dbReference type="PANTHER" id="PTHR38797">
    <property type="entry name" value="NUCLEAR PORE COMPLEX PROTEIN NUP85-RELATED"/>
    <property type="match status" value="1"/>
</dbReference>
<comment type="caution">
    <text evidence="1">The sequence shown here is derived from an EMBL/GenBank/DDBJ whole genome shotgun (WGS) entry which is preliminary data.</text>
</comment>
<evidence type="ECO:0000313" key="1">
    <source>
        <dbReference type="EMBL" id="SPO04351.1"/>
    </source>
</evidence>
<dbReference type="EMBL" id="ONZQ02000010">
    <property type="protein sequence ID" value="SPO04351.1"/>
    <property type="molecule type" value="Genomic_DNA"/>
</dbReference>
<dbReference type="AlphaFoldDB" id="A0AAE8SX06"/>
<reference evidence="1" key="1">
    <citation type="submission" date="2018-03" db="EMBL/GenBank/DDBJ databases">
        <authorList>
            <person name="Guldener U."/>
        </authorList>
    </citation>
    <scope>NUCLEOTIDE SEQUENCE</scope>
</reference>
<gene>
    <name evidence="1" type="ORF">DNG_07036</name>
</gene>
<dbReference type="Pfam" id="PF12311">
    <property type="entry name" value="DUF3632"/>
    <property type="match status" value="1"/>
</dbReference>
<name>A0AAE8SX06_9PEZI</name>
<evidence type="ECO:0000313" key="2">
    <source>
        <dbReference type="Proteomes" id="UP001187682"/>
    </source>
</evidence>